<dbReference type="PATRIC" id="fig|1166018.3.peg.4420"/>
<keyword evidence="1" id="KW-0597">Phosphoprotein</keyword>
<dbReference type="HOGENOM" id="CLU_000445_14_1_10"/>
<dbReference type="STRING" id="1166018.FAES_2655"/>
<gene>
    <name evidence="4" type="ORF">FAES_2655</name>
</gene>
<feature type="domain" description="HTH LytTR-type" evidence="3">
    <location>
        <begin position="131"/>
        <end position="230"/>
    </location>
</feature>
<dbReference type="Pfam" id="PF00072">
    <property type="entry name" value="Response_reg"/>
    <property type="match status" value="1"/>
</dbReference>
<dbReference type="GO" id="GO:0003677">
    <property type="term" value="F:DNA binding"/>
    <property type="evidence" value="ECO:0007669"/>
    <property type="project" value="InterPro"/>
</dbReference>
<accession>I0K961</accession>
<evidence type="ECO:0000313" key="4">
    <source>
        <dbReference type="EMBL" id="CCH00664.1"/>
    </source>
</evidence>
<keyword evidence="5" id="KW-1185">Reference proteome</keyword>
<dbReference type="Gene3D" id="3.40.50.2300">
    <property type="match status" value="1"/>
</dbReference>
<reference evidence="4 5" key="1">
    <citation type="journal article" date="2012" name="J. Bacteriol.">
        <title>Genome Sequence of Fibrella aestuarina BUZ 2T, a Filamentous Marine Bacterium.</title>
        <authorList>
            <person name="Filippini M."/>
            <person name="Qi W."/>
            <person name="Blom J."/>
            <person name="Goesmann A."/>
            <person name="Smits T.H."/>
            <person name="Bagheri H.C."/>
        </authorList>
    </citation>
    <scope>NUCLEOTIDE SEQUENCE [LARGE SCALE GENOMIC DNA]</scope>
    <source>
        <strain evidence="5">BUZ 2T</strain>
    </source>
</reference>
<dbReference type="eggNOG" id="COG3279">
    <property type="taxonomic scope" value="Bacteria"/>
</dbReference>
<dbReference type="PANTHER" id="PTHR37299:SF1">
    <property type="entry name" value="STAGE 0 SPORULATION PROTEIN A HOMOLOG"/>
    <property type="match status" value="1"/>
</dbReference>
<dbReference type="GO" id="GO:0000156">
    <property type="term" value="F:phosphorelay response regulator activity"/>
    <property type="evidence" value="ECO:0007669"/>
    <property type="project" value="InterPro"/>
</dbReference>
<dbReference type="Proteomes" id="UP000011058">
    <property type="component" value="Chromosome"/>
</dbReference>
<dbReference type="AlphaFoldDB" id="I0K961"/>
<dbReference type="SMART" id="SM00448">
    <property type="entry name" value="REC"/>
    <property type="match status" value="1"/>
</dbReference>
<dbReference type="Pfam" id="PF04397">
    <property type="entry name" value="LytTR"/>
    <property type="match status" value="1"/>
</dbReference>
<proteinExistence type="predicted"/>
<dbReference type="KEGG" id="fae:FAES_2655"/>
<evidence type="ECO:0000313" key="5">
    <source>
        <dbReference type="Proteomes" id="UP000011058"/>
    </source>
</evidence>
<dbReference type="InterPro" id="IPR007492">
    <property type="entry name" value="LytTR_DNA-bd_dom"/>
</dbReference>
<dbReference type="PANTHER" id="PTHR37299">
    <property type="entry name" value="TRANSCRIPTIONAL REGULATOR-RELATED"/>
    <property type="match status" value="1"/>
</dbReference>
<dbReference type="SUPFAM" id="SSF52172">
    <property type="entry name" value="CheY-like"/>
    <property type="match status" value="1"/>
</dbReference>
<dbReference type="SMART" id="SM00850">
    <property type="entry name" value="LytTR"/>
    <property type="match status" value="1"/>
</dbReference>
<dbReference type="InterPro" id="IPR001789">
    <property type="entry name" value="Sig_transdc_resp-reg_receiver"/>
</dbReference>
<organism evidence="4 5">
    <name type="scientific">Fibrella aestuarina BUZ 2</name>
    <dbReference type="NCBI Taxonomy" id="1166018"/>
    <lineage>
        <taxon>Bacteria</taxon>
        <taxon>Pseudomonadati</taxon>
        <taxon>Bacteroidota</taxon>
        <taxon>Cytophagia</taxon>
        <taxon>Cytophagales</taxon>
        <taxon>Spirosomataceae</taxon>
        <taxon>Fibrella</taxon>
    </lineage>
</organism>
<dbReference type="RefSeq" id="WP_015331763.1">
    <property type="nucleotide sequence ID" value="NC_020054.1"/>
</dbReference>
<dbReference type="InterPro" id="IPR011006">
    <property type="entry name" value="CheY-like_superfamily"/>
</dbReference>
<evidence type="ECO:0000259" key="2">
    <source>
        <dbReference type="PROSITE" id="PS50110"/>
    </source>
</evidence>
<evidence type="ECO:0000256" key="1">
    <source>
        <dbReference type="PROSITE-ProRule" id="PRU00169"/>
    </source>
</evidence>
<sequence>MMQAIALDDERPALEVIEAFCQRLDTVQLDQTFTRLGDARTYLAQQRVDLLFLDINMPAGSGIEFVRSLQPAPLVIFTTAYSDYAVTSYELSAVDYLLKPFTFDRFRQAVDKAWQQHQRLTGPLAPEAEYVVFRVDYSLIRVALADIVFVEGLDNYLKIHFVGAKPIVVRLTMKAMIEKLPTDRFVRIHRSFIVALARVRSVRNKLIAIGDEDLPLSSTYERDFFALFDKE</sequence>
<feature type="modified residue" description="4-aspartylphosphate" evidence="1">
    <location>
        <position position="54"/>
    </location>
</feature>
<protein>
    <submittedName>
        <fullName evidence="4">Putative response regulatory protein ypdB</fullName>
    </submittedName>
</protein>
<dbReference type="PROSITE" id="PS50110">
    <property type="entry name" value="RESPONSE_REGULATORY"/>
    <property type="match status" value="1"/>
</dbReference>
<dbReference type="OrthoDB" id="1646880at2"/>
<dbReference type="PROSITE" id="PS50930">
    <property type="entry name" value="HTH_LYTTR"/>
    <property type="match status" value="1"/>
</dbReference>
<dbReference type="EMBL" id="HE796683">
    <property type="protein sequence ID" value="CCH00664.1"/>
    <property type="molecule type" value="Genomic_DNA"/>
</dbReference>
<dbReference type="Gene3D" id="2.40.50.1020">
    <property type="entry name" value="LytTr DNA-binding domain"/>
    <property type="match status" value="1"/>
</dbReference>
<name>I0K961_9BACT</name>
<evidence type="ECO:0000259" key="3">
    <source>
        <dbReference type="PROSITE" id="PS50930"/>
    </source>
</evidence>
<feature type="domain" description="Response regulatory" evidence="2">
    <location>
        <begin position="3"/>
        <end position="114"/>
    </location>
</feature>
<dbReference type="InterPro" id="IPR046947">
    <property type="entry name" value="LytR-like"/>
</dbReference>